<dbReference type="Proteomes" id="UP001431783">
    <property type="component" value="Unassembled WGS sequence"/>
</dbReference>
<feature type="compositionally biased region" description="Polar residues" evidence="1">
    <location>
        <begin position="36"/>
        <end position="64"/>
    </location>
</feature>
<comment type="caution">
    <text evidence="2">The sequence shown here is derived from an EMBL/GenBank/DDBJ whole genome shotgun (WGS) entry which is preliminary data.</text>
</comment>
<organism evidence="2 3">
    <name type="scientific">Henosepilachna vigintioctopunctata</name>
    <dbReference type="NCBI Taxonomy" id="420089"/>
    <lineage>
        <taxon>Eukaryota</taxon>
        <taxon>Metazoa</taxon>
        <taxon>Ecdysozoa</taxon>
        <taxon>Arthropoda</taxon>
        <taxon>Hexapoda</taxon>
        <taxon>Insecta</taxon>
        <taxon>Pterygota</taxon>
        <taxon>Neoptera</taxon>
        <taxon>Endopterygota</taxon>
        <taxon>Coleoptera</taxon>
        <taxon>Polyphaga</taxon>
        <taxon>Cucujiformia</taxon>
        <taxon>Coccinelloidea</taxon>
        <taxon>Coccinellidae</taxon>
        <taxon>Epilachninae</taxon>
        <taxon>Epilachnini</taxon>
        <taxon>Henosepilachna</taxon>
    </lineage>
</organism>
<feature type="compositionally biased region" description="Polar residues" evidence="1">
    <location>
        <begin position="183"/>
        <end position="201"/>
    </location>
</feature>
<gene>
    <name evidence="2" type="ORF">WA026_020665</name>
</gene>
<accession>A0AAW1U2X4</accession>
<evidence type="ECO:0000313" key="3">
    <source>
        <dbReference type="Proteomes" id="UP001431783"/>
    </source>
</evidence>
<feature type="region of interest" description="Disordered" evidence="1">
    <location>
        <begin position="158"/>
        <end position="208"/>
    </location>
</feature>
<sequence>MHQNERGFYAKSPMKTVTSRTTEKQLDTDSSKKFTHSTNEDISPVKPQNESESPVNCTTNISTQKSRKESIPQREQYVFESTVSDTRTMTRKQPESDKVKTEPSTSIREVVFEESLTTSEIGGECKINTESKFSDENLMLETHTRPFEQISLSSVTLLTPEKPPFTGSQEEILPLQSEDISPVQPQQNSESQKNYDTNVQKVLSKRNP</sequence>
<proteinExistence type="predicted"/>
<evidence type="ECO:0000256" key="1">
    <source>
        <dbReference type="SAM" id="MobiDB-lite"/>
    </source>
</evidence>
<evidence type="ECO:0000313" key="2">
    <source>
        <dbReference type="EMBL" id="KAK9878037.1"/>
    </source>
</evidence>
<reference evidence="2 3" key="1">
    <citation type="submission" date="2023-03" db="EMBL/GenBank/DDBJ databases">
        <title>Genome insight into feeding habits of ladybird beetles.</title>
        <authorList>
            <person name="Li H.-S."/>
            <person name="Huang Y.-H."/>
            <person name="Pang H."/>
        </authorList>
    </citation>
    <scope>NUCLEOTIDE SEQUENCE [LARGE SCALE GENOMIC DNA]</scope>
    <source>
        <strain evidence="2">SYSU_2023b</strain>
        <tissue evidence="2">Whole body</tissue>
    </source>
</reference>
<dbReference type="EMBL" id="JARQZJ010000045">
    <property type="protein sequence ID" value="KAK9878037.1"/>
    <property type="molecule type" value="Genomic_DNA"/>
</dbReference>
<feature type="region of interest" description="Disordered" evidence="1">
    <location>
        <begin position="1"/>
        <end position="106"/>
    </location>
</feature>
<dbReference type="AlphaFoldDB" id="A0AAW1U2X4"/>
<feature type="compositionally biased region" description="Basic and acidic residues" evidence="1">
    <location>
        <begin position="21"/>
        <end position="32"/>
    </location>
</feature>
<keyword evidence="3" id="KW-1185">Reference proteome</keyword>
<feature type="compositionally biased region" description="Basic and acidic residues" evidence="1">
    <location>
        <begin position="92"/>
        <end position="101"/>
    </location>
</feature>
<protein>
    <submittedName>
        <fullName evidence="2">Uncharacterized protein</fullName>
    </submittedName>
</protein>
<name>A0AAW1U2X4_9CUCU</name>